<protein>
    <submittedName>
        <fullName evidence="3">Uncharacterized protein</fullName>
    </submittedName>
</protein>
<feature type="region of interest" description="Disordered" evidence="1">
    <location>
        <begin position="129"/>
        <end position="183"/>
    </location>
</feature>
<organism evidence="3 4">
    <name type="scientific">Rickenella mellea</name>
    <dbReference type="NCBI Taxonomy" id="50990"/>
    <lineage>
        <taxon>Eukaryota</taxon>
        <taxon>Fungi</taxon>
        <taxon>Dikarya</taxon>
        <taxon>Basidiomycota</taxon>
        <taxon>Agaricomycotina</taxon>
        <taxon>Agaricomycetes</taxon>
        <taxon>Hymenochaetales</taxon>
        <taxon>Rickenellaceae</taxon>
        <taxon>Rickenella</taxon>
    </lineage>
</organism>
<sequence length="240" mass="26349">MSSSGSQSSSPSSSMTTSTPGPPSIGNSAVLLGFSVFGLLFVFLGSLIICYRFRGWRGERIQDFAAVIAAHRAARRYASIPRPLLWDVHVKKSSIERDDNGLLQSNDCLGWSHMKPLWVRMLQTSGFGTHQTQTSRAGTSQNSPSLMTRLRRTSPESSVTEPVDSASGDPQRSTVADDLLESNSTPTKVQVAVVIRMPSKWAYHDYTYWSDTDDEIPYPLYYDIGVADVSLTDQTTGDTS</sequence>
<proteinExistence type="predicted"/>
<name>A0A4Y7PP43_9AGAM</name>
<feature type="region of interest" description="Disordered" evidence="1">
    <location>
        <begin position="1"/>
        <end position="21"/>
    </location>
</feature>
<gene>
    <name evidence="3" type="ORF">BD410DRAFT_901691</name>
</gene>
<dbReference type="Proteomes" id="UP000294933">
    <property type="component" value="Unassembled WGS sequence"/>
</dbReference>
<dbReference type="AlphaFoldDB" id="A0A4Y7PP43"/>
<keyword evidence="2" id="KW-0812">Transmembrane</keyword>
<feature type="compositionally biased region" description="Polar residues" evidence="1">
    <location>
        <begin position="129"/>
        <end position="146"/>
    </location>
</feature>
<keyword evidence="4" id="KW-1185">Reference proteome</keyword>
<evidence type="ECO:0000313" key="4">
    <source>
        <dbReference type="Proteomes" id="UP000294933"/>
    </source>
</evidence>
<feature type="transmembrane region" description="Helical" evidence="2">
    <location>
        <begin position="29"/>
        <end position="51"/>
    </location>
</feature>
<dbReference type="VEuPathDB" id="FungiDB:BD410DRAFT_901691"/>
<keyword evidence="2" id="KW-0472">Membrane</keyword>
<reference evidence="3 4" key="1">
    <citation type="submission" date="2018-06" db="EMBL/GenBank/DDBJ databases">
        <title>A transcriptomic atlas of mushroom development highlights an independent origin of complex multicellularity.</title>
        <authorList>
            <consortium name="DOE Joint Genome Institute"/>
            <person name="Krizsan K."/>
            <person name="Almasi E."/>
            <person name="Merenyi Z."/>
            <person name="Sahu N."/>
            <person name="Viragh M."/>
            <person name="Koszo T."/>
            <person name="Mondo S."/>
            <person name="Kiss B."/>
            <person name="Balint B."/>
            <person name="Kues U."/>
            <person name="Barry K."/>
            <person name="Hegedus J.C."/>
            <person name="Henrissat B."/>
            <person name="Johnson J."/>
            <person name="Lipzen A."/>
            <person name="Ohm R."/>
            <person name="Nagy I."/>
            <person name="Pangilinan J."/>
            <person name="Yan J."/>
            <person name="Xiong Y."/>
            <person name="Grigoriev I.V."/>
            <person name="Hibbett D.S."/>
            <person name="Nagy L.G."/>
        </authorList>
    </citation>
    <scope>NUCLEOTIDE SEQUENCE [LARGE SCALE GENOMIC DNA]</scope>
    <source>
        <strain evidence="3 4">SZMC22713</strain>
    </source>
</reference>
<dbReference type="EMBL" id="ML170231">
    <property type="protein sequence ID" value="TDL16955.1"/>
    <property type="molecule type" value="Genomic_DNA"/>
</dbReference>
<accession>A0A4Y7PP43</accession>
<evidence type="ECO:0000256" key="2">
    <source>
        <dbReference type="SAM" id="Phobius"/>
    </source>
</evidence>
<evidence type="ECO:0000256" key="1">
    <source>
        <dbReference type="SAM" id="MobiDB-lite"/>
    </source>
</evidence>
<evidence type="ECO:0000313" key="3">
    <source>
        <dbReference type="EMBL" id="TDL16955.1"/>
    </source>
</evidence>
<keyword evidence="2" id="KW-1133">Transmembrane helix</keyword>